<evidence type="ECO:0000256" key="1">
    <source>
        <dbReference type="PROSITE-ProRule" id="PRU00047"/>
    </source>
</evidence>
<feature type="domain" description="CCHC-type" evidence="3">
    <location>
        <begin position="331"/>
        <end position="346"/>
    </location>
</feature>
<feature type="compositionally biased region" description="Acidic residues" evidence="2">
    <location>
        <begin position="24"/>
        <end position="33"/>
    </location>
</feature>
<dbReference type="EMBL" id="BQNB010017832">
    <property type="protein sequence ID" value="GJT67705.1"/>
    <property type="molecule type" value="Genomic_DNA"/>
</dbReference>
<dbReference type="Gene3D" id="2.40.70.10">
    <property type="entry name" value="Acid Proteases"/>
    <property type="match status" value="1"/>
</dbReference>
<organism evidence="4 5">
    <name type="scientific">Tanacetum coccineum</name>
    <dbReference type="NCBI Taxonomy" id="301880"/>
    <lineage>
        <taxon>Eukaryota</taxon>
        <taxon>Viridiplantae</taxon>
        <taxon>Streptophyta</taxon>
        <taxon>Embryophyta</taxon>
        <taxon>Tracheophyta</taxon>
        <taxon>Spermatophyta</taxon>
        <taxon>Magnoliopsida</taxon>
        <taxon>eudicotyledons</taxon>
        <taxon>Gunneridae</taxon>
        <taxon>Pentapetalae</taxon>
        <taxon>asterids</taxon>
        <taxon>campanulids</taxon>
        <taxon>Asterales</taxon>
        <taxon>Asteraceae</taxon>
        <taxon>Asteroideae</taxon>
        <taxon>Anthemideae</taxon>
        <taxon>Anthemidinae</taxon>
        <taxon>Tanacetum</taxon>
    </lineage>
</organism>
<dbReference type="SUPFAM" id="SSF50630">
    <property type="entry name" value="Acid proteases"/>
    <property type="match status" value="1"/>
</dbReference>
<name>A0ABQ5FWQ0_9ASTR</name>
<feature type="region of interest" description="Disordered" evidence="2">
    <location>
        <begin position="1"/>
        <end position="69"/>
    </location>
</feature>
<dbReference type="Gene3D" id="4.10.60.10">
    <property type="entry name" value="Zinc finger, CCHC-type"/>
    <property type="match status" value="1"/>
</dbReference>
<sequence>MAEPLSPDHVFDFPEDYPAHDLEEPKEDPEEELKEGLEEVIGVSPITPPPLSESSSDSEFTAPVTTDRSVKRLREDSKALFGSVRTMEQGMRTHQIEIAANHSRFDRVRRRMDAFDVDLAFIEQDATRTSDGVVALQEENQRLKSRVDQLEVSNTLAAMDQERIEREFSSLRVWVTEMLGGGAAEAHPSESIHVLAVYGESRPPRPQGPPYAKRVAEAIAEYERNRTNPENVRGANGAGGVGGDRGARAGYIEGDTAPEFEKMGSVFEISKCAKEDKVKHVVCTLEGRALTWWNGKVHALRLTPAEGRGYAGNSPLCNKCKLYHNGQCPPKCRNCQRIGHNERDCRARAPATCGNSQQNVTCYGYGEKGHYRNKYPMRKDQMNEGARGRAYVMRTKEPQQNPNVATGTFLLNDHYACILFDLGAKKSLVSTKFTPFIDIAPAILDPSYEVELVDGKFVCTNTVLRGCTLNPLGHLFRIDLLPTQLGCFDVIVGMDWLSNHRAEIVCYEKIVRIPLSTGETLKIQGEILEKDPKPLSCMKTDEKKLEDIPIVCNFPNVFSDDLSGLPPMREVEFRIYLIPGAMPMNRYPLSRIDDLFNQLQGACYFSKIDLRSGYHQLRVHMADIPKTAFRTRYGHFEFTVMPFGLMNTPAVFIDLMNCVYKPYLDNFIIMFIDDILIYSKSKEEHEVYLKLILELLGKEKLYAKLLKCEFWLHEIYQEFFQNHQTSHPVDSEELKCEWGDRQEEAFCILKDKLCNAPVLALPDRPDDFVVYCDASNRETLSVLEKEYRHRSLEYIFDQKELNMRQKRWIELFSNYDCEIHYHPSKANVVADALSRKETQTKASVCYEHAYPFWPQDKDIGSTERSF</sequence>
<dbReference type="InterPro" id="IPR053134">
    <property type="entry name" value="RNA-dir_DNA_polymerase"/>
</dbReference>
<dbReference type="Pfam" id="PF00078">
    <property type="entry name" value="RVT_1"/>
    <property type="match status" value="1"/>
</dbReference>
<dbReference type="Proteomes" id="UP001151760">
    <property type="component" value="Unassembled WGS sequence"/>
</dbReference>
<evidence type="ECO:0000313" key="4">
    <source>
        <dbReference type="EMBL" id="GJT67705.1"/>
    </source>
</evidence>
<dbReference type="SUPFAM" id="SSF56672">
    <property type="entry name" value="DNA/RNA polymerases"/>
    <property type="match status" value="1"/>
</dbReference>
<dbReference type="Pfam" id="PF08284">
    <property type="entry name" value="RVP_2"/>
    <property type="match status" value="1"/>
</dbReference>
<accession>A0ABQ5FWQ0</accession>
<evidence type="ECO:0000313" key="5">
    <source>
        <dbReference type="Proteomes" id="UP001151760"/>
    </source>
</evidence>
<dbReference type="PROSITE" id="PS50158">
    <property type="entry name" value="ZF_CCHC"/>
    <property type="match status" value="1"/>
</dbReference>
<reference evidence="4" key="1">
    <citation type="journal article" date="2022" name="Int. J. Mol. Sci.">
        <title>Draft Genome of Tanacetum Coccineum: Genomic Comparison of Closely Related Tanacetum-Family Plants.</title>
        <authorList>
            <person name="Yamashiro T."/>
            <person name="Shiraishi A."/>
            <person name="Nakayama K."/>
            <person name="Satake H."/>
        </authorList>
    </citation>
    <scope>NUCLEOTIDE SEQUENCE</scope>
</reference>
<evidence type="ECO:0000256" key="2">
    <source>
        <dbReference type="SAM" id="MobiDB-lite"/>
    </source>
</evidence>
<protein>
    <submittedName>
        <fullName evidence="4">Reverse transcriptase domain-containing protein</fullName>
    </submittedName>
</protein>
<keyword evidence="4" id="KW-0808">Transferase</keyword>
<dbReference type="CDD" id="cd01647">
    <property type="entry name" value="RT_LTR"/>
    <property type="match status" value="1"/>
</dbReference>
<dbReference type="GO" id="GO:0003964">
    <property type="term" value="F:RNA-directed DNA polymerase activity"/>
    <property type="evidence" value="ECO:0007669"/>
    <property type="project" value="UniProtKB-KW"/>
</dbReference>
<keyword evidence="4" id="KW-0695">RNA-directed DNA polymerase</keyword>
<dbReference type="CDD" id="cd00303">
    <property type="entry name" value="retropepsin_like"/>
    <property type="match status" value="1"/>
</dbReference>
<proteinExistence type="predicted"/>
<comment type="caution">
    <text evidence="4">The sequence shown here is derived from an EMBL/GenBank/DDBJ whole genome shotgun (WGS) entry which is preliminary data.</text>
</comment>
<dbReference type="Gene3D" id="3.10.10.10">
    <property type="entry name" value="HIV Type 1 Reverse Transcriptase, subunit A, domain 1"/>
    <property type="match status" value="1"/>
</dbReference>
<dbReference type="Gene3D" id="3.30.70.270">
    <property type="match status" value="1"/>
</dbReference>
<dbReference type="InterPro" id="IPR001878">
    <property type="entry name" value="Znf_CCHC"/>
</dbReference>
<dbReference type="InterPro" id="IPR021109">
    <property type="entry name" value="Peptidase_aspartic_dom_sf"/>
</dbReference>
<gene>
    <name evidence="4" type="ORF">Tco_1019185</name>
</gene>
<dbReference type="PANTHER" id="PTHR24559">
    <property type="entry name" value="TRANSPOSON TY3-I GAG-POL POLYPROTEIN"/>
    <property type="match status" value="1"/>
</dbReference>
<dbReference type="InterPro" id="IPR000477">
    <property type="entry name" value="RT_dom"/>
</dbReference>
<keyword evidence="1" id="KW-0479">Metal-binding</keyword>
<dbReference type="PANTHER" id="PTHR24559:SF427">
    <property type="entry name" value="RNA-DIRECTED DNA POLYMERASE"/>
    <property type="match status" value="1"/>
</dbReference>
<keyword evidence="1" id="KW-0863">Zinc-finger</keyword>
<keyword evidence="1" id="KW-0862">Zinc</keyword>
<feature type="compositionally biased region" description="Basic and acidic residues" evidence="2">
    <location>
        <begin position="9"/>
        <end position="23"/>
    </location>
</feature>
<dbReference type="InterPro" id="IPR043502">
    <property type="entry name" value="DNA/RNA_pol_sf"/>
</dbReference>
<keyword evidence="5" id="KW-1185">Reference proteome</keyword>
<dbReference type="InterPro" id="IPR041577">
    <property type="entry name" value="RT_RNaseH_2"/>
</dbReference>
<dbReference type="Pfam" id="PF17919">
    <property type="entry name" value="RT_RNaseH_2"/>
    <property type="match status" value="1"/>
</dbReference>
<reference evidence="4" key="2">
    <citation type="submission" date="2022-01" db="EMBL/GenBank/DDBJ databases">
        <authorList>
            <person name="Yamashiro T."/>
            <person name="Shiraishi A."/>
            <person name="Satake H."/>
            <person name="Nakayama K."/>
        </authorList>
    </citation>
    <scope>NUCLEOTIDE SEQUENCE</scope>
</reference>
<keyword evidence="4" id="KW-0548">Nucleotidyltransferase</keyword>
<dbReference type="InterPro" id="IPR043128">
    <property type="entry name" value="Rev_trsase/Diguanyl_cyclase"/>
</dbReference>
<evidence type="ECO:0000259" key="3">
    <source>
        <dbReference type="PROSITE" id="PS50158"/>
    </source>
</evidence>